<gene>
    <name evidence="1" type="ORF">NVIE_023800</name>
</gene>
<dbReference type="HOGENOM" id="CLU_1340767_0_0_2"/>
<name>A0A060HT32_9ARCH</name>
<sequence>MSLPVLSDSYMGLFLPADIPARITRFIAGQADFPYIKREETIGAFFIFGKDHGVHGDSEIGEARDLAKRTVEQAARDIRMYASMPNRLDPAFTRENYTKRMLQIAVDSRGLRQEEINERVAGDPTILSDCFAQHVAFYKQEFYFEIFGPLKKYQLPPSLQDRLESRMILLGYNAKNAKALPFASSLEAFFAWLKSH</sequence>
<dbReference type="GeneID" id="74687549"/>
<dbReference type="AlphaFoldDB" id="A0A060HT32"/>
<dbReference type="RefSeq" id="WP_227717358.1">
    <property type="nucleotide sequence ID" value="NZ_CP007536.1"/>
</dbReference>
<dbReference type="Proteomes" id="UP000027093">
    <property type="component" value="Chromosome"/>
</dbReference>
<organism evidence="1 2">
    <name type="scientific">Nitrososphaera viennensis EN76</name>
    <dbReference type="NCBI Taxonomy" id="926571"/>
    <lineage>
        <taxon>Archaea</taxon>
        <taxon>Nitrososphaerota</taxon>
        <taxon>Nitrososphaeria</taxon>
        <taxon>Nitrososphaerales</taxon>
        <taxon>Nitrososphaeraceae</taxon>
        <taxon>Nitrososphaera</taxon>
    </lineage>
</organism>
<reference evidence="1 2" key="1">
    <citation type="journal article" date="2014" name="Int. J. Syst. Evol. Microbiol.">
        <title>Nitrososphaera viennensis gen. nov., sp. nov., an aerobic and mesophilic, ammonia-oxidizing archaeon from soil and a member of the archaeal phylum Thaumarchaeota.</title>
        <authorList>
            <person name="Stieglmeier M."/>
            <person name="Klingl A."/>
            <person name="Alves R.J."/>
            <person name="Rittmann S.K."/>
            <person name="Melcher M."/>
            <person name="Leisch N."/>
            <person name="Schleper C."/>
        </authorList>
    </citation>
    <scope>NUCLEOTIDE SEQUENCE [LARGE SCALE GENOMIC DNA]</scope>
    <source>
        <strain evidence="1">EN76</strain>
    </source>
</reference>
<accession>A0A060HT32</accession>
<dbReference type="EMBL" id="CP007536">
    <property type="protein sequence ID" value="AIC16641.1"/>
    <property type="molecule type" value="Genomic_DNA"/>
</dbReference>
<proteinExistence type="predicted"/>
<dbReference type="KEGG" id="nvn:NVIE_023800"/>
<evidence type="ECO:0000313" key="2">
    <source>
        <dbReference type="Proteomes" id="UP000027093"/>
    </source>
</evidence>
<protein>
    <submittedName>
        <fullName evidence="1">Uncharacterized protein</fullName>
    </submittedName>
</protein>
<evidence type="ECO:0000313" key="1">
    <source>
        <dbReference type="EMBL" id="AIC16641.1"/>
    </source>
</evidence>
<keyword evidence="2" id="KW-1185">Reference proteome</keyword>